<dbReference type="AlphaFoldDB" id="A0A0E9PY53"/>
<reference evidence="1" key="2">
    <citation type="journal article" date="2015" name="Fish Shellfish Immunol.">
        <title>Early steps in the European eel (Anguilla anguilla)-Vibrio vulnificus interaction in the gills: Role of the RtxA13 toxin.</title>
        <authorList>
            <person name="Callol A."/>
            <person name="Pajuelo D."/>
            <person name="Ebbesson L."/>
            <person name="Teles M."/>
            <person name="MacKenzie S."/>
            <person name="Amaro C."/>
        </authorList>
    </citation>
    <scope>NUCLEOTIDE SEQUENCE</scope>
</reference>
<name>A0A0E9PY53_ANGAN</name>
<protein>
    <submittedName>
        <fullName evidence="1">Uncharacterized protein</fullName>
    </submittedName>
</protein>
<proteinExistence type="predicted"/>
<accession>A0A0E9PY53</accession>
<sequence length="31" mass="3465">MVVSDLSSNIIIVIHFLSPEYSISHVNSFLC</sequence>
<dbReference type="EMBL" id="GBXM01099016">
    <property type="protein sequence ID" value="JAH09561.1"/>
    <property type="molecule type" value="Transcribed_RNA"/>
</dbReference>
<organism evidence="1">
    <name type="scientific">Anguilla anguilla</name>
    <name type="common">European freshwater eel</name>
    <name type="synonym">Muraena anguilla</name>
    <dbReference type="NCBI Taxonomy" id="7936"/>
    <lineage>
        <taxon>Eukaryota</taxon>
        <taxon>Metazoa</taxon>
        <taxon>Chordata</taxon>
        <taxon>Craniata</taxon>
        <taxon>Vertebrata</taxon>
        <taxon>Euteleostomi</taxon>
        <taxon>Actinopterygii</taxon>
        <taxon>Neopterygii</taxon>
        <taxon>Teleostei</taxon>
        <taxon>Anguilliformes</taxon>
        <taxon>Anguillidae</taxon>
        <taxon>Anguilla</taxon>
    </lineage>
</organism>
<reference evidence="1" key="1">
    <citation type="submission" date="2014-11" db="EMBL/GenBank/DDBJ databases">
        <authorList>
            <person name="Amaro Gonzalez C."/>
        </authorList>
    </citation>
    <scope>NUCLEOTIDE SEQUENCE</scope>
</reference>
<evidence type="ECO:0000313" key="1">
    <source>
        <dbReference type="EMBL" id="JAH09561.1"/>
    </source>
</evidence>